<dbReference type="Gene3D" id="1.10.3420.10">
    <property type="entry name" value="putative ntp pyrophosphohydrolase like domain"/>
    <property type="match status" value="1"/>
</dbReference>
<dbReference type="InterPro" id="IPR033653">
    <property type="entry name" value="NTP-PPase_DR2231-like"/>
</dbReference>
<dbReference type="CDD" id="cd11530">
    <property type="entry name" value="NTP-PPase_DR2231_like"/>
    <property type="match status" value="1"/>
</dbReference>
<keyword evidence="1" id="KW-0378">Hydrolase</keyword>
<name>A0A3G4ZPR5_9VIRU</name>
<evidence type="ECO:0000313" key="1">
    <source>
        <dbReference type="EMBL" id="AYV76885.1"/>
    </source>
</evidence>
<dbReference type="InterPro" id="IPR023292">
    <property type="entry name" value="NTP_PyroPHydrolase-like_dom_sf"/>
</dbReference>
<protein>
    <submittedName>
        <fullName evidence="1">Phosphoribosyl-ATP pyrophosphohydrolase</fullName>
    </submittedName>
</protein>
<gene>
    <name evidence="1" type="ORF">Barrevirus3_5</name>
</gene>
<proteinExistence type="predicted"/>
<dbReference type="InterPro" id="IPR021130">
    <property type="entry name" value="PRib-ATP_PPHydrolase-like"/>
</dbReference>
<dbReference type="Pfam" id="PF01503">
    <property type="entry name" value="PRA-PH"/>
    <property type="match status" value="1"/>
</dbReference>
<organism evidence="1">
    <name type="scientific">Barrevirus sp</name>
    <dbReference type="NCBI Taxonomy" id="2487763"/>
    <lineage>
        <taxon>Viruses</taxon>
        <taxon>Varidnaviria</taxon>
        <taxon>Bamfordvirae</taxon>
        <taxon>Nucleocytoviricota</taxon>
        <taxon>Megaviricetes</taxon>
        <taxon>Imitervirales</taxon>
        <taxon>Mimiviridae</taxon>
        <taxon>Klosneuvirinae</taxon>
    </lineage>
</organism>
<reference evidence="1" key="1">
    <citation type="submission" date="2018-10" db="EMBL/GenBank/DDBJ databases">
        <title>Hidden diversity of soil giant viruses.</title>
        <authorList>
            <person name="Schulz F."/>
            <person name="Alteio L."/>
            <person name="Goudeau D."/>
            <person name="Ryan E.M."/>
            <person name="Malmstrom R.R."/>
            <person name="Blanchard J."/>
            <person name="Woyke T."/>
        </authorList>
    </citation>
    <scope>NUCLEOTIDE SEQUENCE</scope>
    <source>
        <strain evidence="1">BAV1</strain>
    </source>
</reference>
<sequence length="164" mass="18750">MSNFQKVVDFNYNFGVLESRTLVPKPDMLETDPQQVEFCLKLIREEAKETEEAVKDKDFVETVDGLVDQLYVIYGFLARAGIDADAAFNLVHENNMSKLCSSEAEAIESVNYYIQNQEKLGYDSPNYRLAPDGKHYVVFNESTKKVLKSIKWTPVDLTPVLQKQ</sequence>
<accession>A0A3G4ZPR5</accession>
<dbReference type="SUPFAM" id="SSF101386">
    <property type="entry name" value="all-alpha NTP pyrophosphatases"/>
    <property type="match status" value="1"/>
</dbReference>
<dbReference type="EMBL" id="MK072000">
    <property type="protein sequence ID" value="AYV76885.1"/>
    <property type="molecule type" value="Genomic_DNA"/>
</dbReference>
<dbReference type="GO" id="GO:0016787">
    <property type="term" value="F:hydrolase activity"/>
    <property type="evidence" value="ECO:0007669"/>
    <property type="project" value="UniProtKB-KW"/>
</dbReference>